<feature type="transmembrane region" description="Helical" evidence="7">
    <location>
        <begin position="432"/>
        <end position="452"/>
    </location>
</feature>
<dbReference type="PANTHER" id="PTHR23504">
    <property type="entry name" value="MAJOR FACILITATOR SUPERFAMILY DOMAIN-CONTAINING PROTEIN 10"/>
    <property type="match status" value="1"/>
</dbReference>
<dbReference type="Proteomes" id="UP000566819">
    <property type="component" value="Unassembled WGS sequence"/>
</dbReference>
<evidence type="ECO:0000256" key="1">
    <source>
        <dbReference type="ARBA" id="ARBA00004141"/>
    </source>
</evidence>
<comment type="subcellular location">
    <subcellularLocation>
        <location evidence="1">Membrane</location>
        <topology evidence="1">Multi-pass membrane protein</topology>
    </subcellularLocation>
</comment>
<reference evidence="8 9" key="1">
    <citation type="submission" date="2020-03" db="EMBL/GenBank/DDBJ databases">
        <title>Draft Genome Sequence of Cudoniella acicularis.</title>
        <authorList>
            <person name="Buettner E."/>
            <person name="Kellner H."/>
        </authorList>
    </citation>
    <scope>NUCLEOTIDE SEQUENCE [LARGE SCALE GENOMIC DNA]</scope>
    <source>
        <strain evidence="8 9">DSM 108380</strain>
    </source>
</reference>
<feature type="transmembrane region" description="Helical" evidence="7">
    <location>
        <begin position="401"/>
        <end position="420"/>
    </location>
</feature>
<proteinExistence type="predicted"/>
<gene>
    <name evidence="8" type="ORF">G7Y89_g10471</name>
</gene>
<evidence type="ECO:0000256" key="7">
    <source>
        <dbReference type="SAM" id="Phobius"/>
    </source>
</evidence>
<feature type="transmembrane region" description="Helical" evidence="7">
    <location>
        <begin position="129"/>
        <end position="151"/>
    </location>
</feature>
<dbReference type="InterPro" id="IPR036259">
    <property type="entry name" value="MFS_trans_sf"/>
</dbReference>
<feature type="region of interest" description="Disordered" evidence="6">
    <location>
        <begin position="1"/>
        <end position="76"/>
    </location>
</feature>
<dbReference type="GO" id="GO:0016020">
    <property type="term" value="C:membrane"/>
    <property type="evidence" value="ECO:0007669"/>
    <property type="project" value="UniProtKB-SubCell"/>
</dbReference>
<feature type="transmembrane region" description="Helical" evidence="7">
    <location>
        <begin position="163"/>
        <end position="183"/>
    </location>
</feature>
<dbReference type="AlphaFoldDB" id="A0A8H4RGD7"/>
<dbReference type="SUPFAM" id="SSF103473">
    <property type="entry name" value="MFS general substrate transporter"/>
    <property type="match status" value="1"/>
</dbReference>
<comment type="caution">
    <text evidence="8">The sequence shown here is derived from an EMBL/GenBank/DDBJ whole genome shotgun (WGS) entry which is preliminary data.</text>
</comment>
<feature type="transmembrane region" description="Helical" evidence="7">
    <location>
        <begin position="305"/>
        <end position="334"/>
    </location>
</feature>
<evidence type="ECO:0000256" key="3">
    <source>
        <dbReference type="ARBA" id="ARBA00022692"/>
    </source>
</evidence>
<keyword evidence="2" id="KW-0813">Transport</keyword>
<keyword evidence="5 7" id="KW-0472">Membrane</keyword>
<evidence type="ECO:0000256" key="4">
    <source>
        <dbReference type="ARBA" id="ARBA00022989"/>
    </source>
</evidence>
<feature type="transmembrane region" description="Helical" evidence="7">
    <location>
        <begin position="366"/>
        <end position="389"/>
    </location>
</feature>
<protein>
    <recommendedName>
        <fullName evidence="10">Major facilitator superfamily (MFS) profile domain-containing protein</fullName>
    </recommendedName>
</protein>
<accession>A0A8H4RGD7</accession>
<evidence type="ECO:0000313" key="8">
    <source>
        <dbReference type="EMBL" id="KAF4627682.1"/>
    </source>
</evidence>
<keyword evidence="9" id="KW-1185">Reference proteome</keyword>
<dbReference type="Gene3D" id="1.20.1250.20">
    <property type="entry name" value="MFS general substrate transporter like domains"/>
    <property type="match status" value="1"/>
</dbReference>
<keyword evidence="3 7" id="KW-0812">Transmembrane</keyword>
<evidence type="ECO:0008006" key="10">
    <source>
        <dbReference type="Google" id="ProtNLM"/>
    </source>
</evidence>
<evidence type="ECO:0000256" key="2">
    <source>
        <dbReference type="ARBA" id="ARBA00022448"/>
    </source>
</evidence>
<feature type="transmembrane region" description="Helical" evidence="7">
    <location>
        <begin position="211"/>
        <end position="228"/>
    </location>
</feature>
<evidence type="ECO:0000256" key="5">
    <source>
        <dbReference type="ARBA" id="ARBA00023136"/>
    </source>
</evidence>
<evidence type="ECO:0000256" key="6">
    <source>
        <dbReference type="SAM" id="MobiDB-lite"/>
    </source>
</evidence>
<dbReference type="EMBL" id="JAAMPI010000928">
    <property type="protein sequence ID" value="KAF4627682.1"/>
    <property type="molecule type" value="Genomic_DNA"/>
</dbReference>
<feature type="compositionally biased region" description="Polar residues" evidence="6">
    <location>
        <begin position="12"/>
        <end position="38"/>
    </location>
</feature>
<feature type="compositionally biased region" description="Basic and acidic residues" evidence="6">
    <location>
        <begin position="46"/>
        <end position="59"/>
    </location>
</feature>
<keyword evidence="4 7" id="KW-1133">Transmembrane helix</keyword>
<name>A0A8H4RGD7_9HELO</name>
<evidence type="ECO:0000313" key="9">
    <source>
        <dbReference type="Proteomes" id="UP000566819"/>
    </source>
</evidence>
<organism evidence="8 9">
    <name type="scientific">Cudoniella acicularis</name>
    <dbReference type="NCBI Taxonomy" id="354080"/>
    <lineage>
        <taxon>Eukaryota</taxon>
        <taxon>Fungi</taxon>
        <taxon>Dikarya</taxon>
        <taxon>Ascomycota</taxon>
        <taxon>Pezizomycotina</taxon>
        <taxon>Leotiomycetes</taxon>
        <taxon>Helotiales</taxon>
        <taxon>Tricladiaceae</taxon>
        <taxon>Cudoniella</taxon>
    </lineage>
</organism>
<dbReference type="PANTHER" id="PTHR23504:SF6">
    <property type="entry name" value="MULTIDRUG TRANSPORTER, PUTATIVE (AFU_ORTHOLOGUE AFUA_4G08740)-RELATED"/>
    <property type="match status" value="1"/>
</dbReference>
<dbReference type="OrthoDB" id="10262656at2759"/>
<sequence>MPDTPLQPHGNHYSTFQPPDSHNESDLTITNAEIAQNQYRKHSDRRKSEPPYDPNRRESFDEEDGDPLSLEIPPRTNEKTITWRSLPNKSQLALLTLARLSEPLVQSSLRSYVFYQLKSFDKSLPDSTIAYQAGVIQGTFAAAQLCTAMLWGRMSDQFQSRAFLLLPMTANIGVIIGPLLGGLTSDPVAAYPGLFGGIKWLEAFPYSPPNILSALFLAFASLAVWLGLEETHVAFVHKNDFGIKLSQNVAAIFRRCRGRQQPGNYLPVDAQDPHSPVVEISPTTSKPSKRVAPNYPNRLPFRRIFTYNVICTLISHALLAGGMGTFQSIFYTFLSTPVYDPADFPDTYHPHLPLTFTGGVGLSPRAIGFSMATLGTLGIILQLFFYPIINARLGTVVSWRIFLYSFPVVYTLVPFLSLIPSTTPPPSQKTGLIFWAALTTIIFIFVMGRTFAAPAAQILINNCCPHPTVLGTVHGIGQSASAAARTVGPALGGWVYGVGLEKGVVGATFWVLAGVAGLSCFASNFVKDGDGHEIRLDGDDEAEAEAEEANRGFR</sequence>